<reference evidence="12 13" key="1">
    <citation type="submission" date="2018-05" db="EMBL/GenBank/DDBJ databases">
        <title>The draft genome of strain NS-104.</title>
        <authorList>
            <person name="Hang P."/>
            <person name="Jiang J."/>
        </authorList>
    </citation>
    <scope>NUCLEOTIDE SEQUENCE [LARGE SCALE GENOMIC DNA]</scope>
    <source>
        <strain evidence="12 13">NS-104</strain>
    </source>
</reference>
<dbReference type="AlphaFoldDB" id="A0A2U2DX55"/>
<dbReference type="RefSeq" id="WP_109456309.1">
    <property type="nucleotide sequence ID" value="NZ_QFBC01000001.1"/>
</dbReference>
<evidence type="ECO:0000256" key="4">
    <source>
        <dbReference type="ARBA" id="ARBA00021898"/>
    </source>
</evidence>
<gene>
    <name evidence="12" type="ORF">DEM27_00920</name>
</gene>
<evidence type="ECO:0000313" key="12">
    <source>
        <dbReference type="EMBL" id="PWE57792.1"/>
    </source>
</evidence>
<keyword evidence="12" id="KW-0282">Flagellum</keyword>
<evidence type="ECO:0000256" key="2">
    <source>
        <dbReference type="ARBA" id="ARBA00004202"/>
    </source>
</evidence>
<evidence type="ECO:0000313" key="13">
    <source>
        <dbReference type="Proteomes" id="UP000245252"/>
    </source>
</evidence>
<sequence>MTVASAKYGMNPALLAKLTGGLGDQKSIARLCAEFGQLYTEFLPDVFKSETGLNVKVGYTGCETGLMTDLITDLGDDIVIANASLRNWCPHYVLTCGNNFIITLMENLLGASPDAIEEPIERPLSRIELDLATMVFDKIGSVLRSGVNAPGGFEATIQRPRNAEDRVSPAGEADDFAAAFKMTIGIGSVVGEFALVVPQKALLKTNVTLPKSRNQAPKGQKDWGDQIGEQVRRSHVTLQARIRLDSLTLRTISKLAVGDVIPFHDKEDVQVDISANGKDMYVCELGKAGANYMVRVTDNVSTEDEILRHLMG</sequence>
<dbReference type="SUPFAM" id="SSF101801">
    <property type="entry name" value="Surface presentation of antigens (SPOA)"/>
    <property type="match status" value="1"/>
</dbReference>
<comment type="similarity">
    <text evidence="3">Belongs to the FliM family.</text>
</comment>
<keyword evidence="5" id="KW-1003">Cell membrane</keyword>
<evidence type="ECO:0000256" key="3">
    <source>
        <dbReference type="ARBA" id="ARBA00011049"/>
    </source>
</evidence>
<protein>
    <recommendedName>
        <fullName evidence="4">Flagellar motor switch protein FliM</fullName>
    </recommendedName>
</protein>
<dbReference type="EMBL" id="QFBC01000001">
    <property type="protein sequence ID" value="PWE57792.1"/>
    <property type="molecule type" value="Genomic_DNA"/>
</dbReference>
<dbReference type="PANTHER" id="PTHR30034">
    <property type="entry name" value="FLAGELLAR MOTOR SWITCH PROTEIN FLIM"/>
    <property type="match status" value="1"/>
</dbReference>
<keyword evidence="12" id="KW-0966">Cell projection</keyword>
<comment type="function">
    <text evidence="10">FliM is one of three proteins (FliG, FliN, FliM) that forms the rotor-mounted switch complex (C ring), located at the base of the basal body. This complex interacts with the CheY and CheZ chemotaxis proteins, in addition to contacting components of the motor that determine the direction of flagellar rotation.</text>
</comment>
<dbReference type="InterPro" id="IPR028976">
    <property type="entry name" value="CheC-like_sf"/>
</dbReference>
<evidence type="ECO:0000256" key="6">
    <source>
        <dbReference type="ARBA" id="ARBA00022500"/>
    </source>
</evidence>
<evidence type="ECO:0000256" key="7">
    <source>
        <dbReference type="ARBA" id="ARBA00022779"/>
    </source>
</evidence>
<evidence type="ECO:0000256" key="5">
    <source>
        <dbReference type="ARBA" id="ARBA00022475"/>
    </source>
</evidence>
<keyword evidence="9" id="KW-0975">Bacterial flagellum</keyword>
<keyword evidence="12" id="KW-0969">Cilium</keyword>
<comment type="subcellular location">
    <subcellularLocation>
        <location evidence="1">Bacterial flagellum basal body</location>
    </subcellularLocation>
    <subcellularLocation>
        <location evidence="2">Cell membrane</location>
        <topology evidence="2">Peripheral membrane protein</topology>
    </subcellularLocation>
</comment>
<feature type="domain" description="Flagellar motor switch protein FliN-like C-terminal" evidence="11">
    <location>
        <begin position="229"/>
        <end position="300"/>
    </location>
</feature>
<dbReference type="InterPro" id="IPR001543">
    <property type="entry name" value="FliN-like_C"/>
</dbReference>
<name>A0A2U2DX55_9HYPH</name>
<dbReference type="OrthoDB" id="8273530at2"/>
<organism evidence="12 13">
    <name type="scientific">Metarhizobium album</name>
    <dbReference type="NCBI Taxonomy" id="2182425"/>
    <lineage>
        <taxon>Bacteria</taxon>
        <taxon>Pseudomonadati</taxon>
        <taxon>Pseudomonadota</taxon>
        <taxon>Alphaproteobacteria</taxon>
        <taxon>Hyphomicrobiales</taxon>
        <taxon>Rhizobiaceae</taxon>
        <taxon>Metarhizobium</taxon>
    </lineage>
</organism>
<proteinExistence type="inferred from homology"/>
<dbReference type="PANTHER" id="PTHR30034:SF6">
    <property type="entry name" value="YOP PROTEINS TRANSLOCATION PROTEIN Q"/>
    <property type="match status" value="1"/>
</dbReference>
<dbReference type="InterPro" id="IPR036429">
    <property type="entry name" value="SpoA-like_sf"/>
</dbReference>
<accession>A0A2U2DX55</accession>
<evidence type="ECO:0000256" key="10">
    <source>
        <dbReference type="ARBA" id="ARBA00025044"/>
    </source>
</evidence>
<evidence type="ECO:0000259" key="11">
    <source>
        <dbReference type="Pfam" id="PF01052"/>
    </source>
</evidence>
<dbReference type="GO" id="GO:0071978">
    <property type="term" value="P:bacterial-type flagellum-dependent swarming motility"/>
    <property type="evidence" value="ECO:0007669"/>
    <property type="project" value="TreeGrafter"/>
</dbReference>
<dbReference type="Pfam" id="PF01052">
    <property type="entry name" value="FliMN_C"/>
    <property type="match status" value="1"/>
</dbReference>
<keyword evidence="8" id="KW-0472">Membrane</keyword>
<keyword evidence="6" id="KW-0145">Chemotaxis</keyword>
<dbReference type="GO" id="GO:0050918">
    <property type="term" value="P:positive chemotaxis"/>
    <property type="evidence" value="ECO:0007669"/>
    <property type="project" value="TreeGrafter"/>
</dbReference>
<dbReference type="GO" id="GO:0005886">
    <property type="term" value="C:plasma membrane"/>
    <property type="evidence" value="ECO:0007669"/>
    <property type="project" value="UniProtKB-SubCell"/>
</dbReference>
<keyword evidence="7" id="KW-0283">Flagellar rotation</keyword>
<evidence type="ECO:0000256" key="8">
    <source>
        <dbReference type="ARBA" id="ARBA00023136"/>
    </source>
</evidence>
<dbReference type="GO" id="GO:0009425">
    <property type="term" value="C:bacterial-type flagellum basal body"/>
    <property type="evidence" value="ECO:0007669"/>
    <property type="project" value="UniProtKB-SubCell"/>
</dbReference>
<evidence type="ECO:0000256" key="1">
    <source>
        <dbReference type="ARBA" id="ARBA00004117"/>
    </source>
</evidence>
<comment type="caution">
    <text evidence="12">The sequence shown here is derived from an EMBL/GenBank/DDBJ whole genome shotgun (WGS) entry which is preliminary data.</text>
</comment>
<keyword evidence="13" id="KW-1185">Reference proteome</keyword>
<evidence type="ECO:0000256" key="9">
    <source>
        <dbReference type="ARBA" id="ARBA00023143"/>
    </source>
</evidence>
<dbReference type="Gene3D" id="2.30.330.10">
    <property type="entry name" value="SpoA-like"/>
    <property type="match status" value="1"/>
</dbReference>
<dbReference type="Gene3D" id="3.40.1550.10">
    <property type="entry name" value="CheC-like"/>
    <property type="match status" value="1"/>
</dbReference>
<dbReference type="Proteomes" id="UP000245252">
    <property type="component" value="Unassembled WGS sequence"/>
</dbReference>